<dbReference type="InterPro" id="IPR011005">
    <property type="entry name" value="Dihydropteroate_synth-like_sf"/>
</dbReference>
<dbReference type="OrthoDB" id="261426at2759"/>
<dbReference type="GO" id="GO:0050667">
    <property type="term" value="P:homocysteine metabolic process"/>
    <property type="evidence" value="ECO:0007669"/>
    <property type="project" value="TreeGrafter"/>
</dbReference>
<dbReference type="Proteomes" id="UP000298663">
    <property type="component" value="Unassembled WGS sequence"/>
</dbReference>
<evidence type="ECO:0000256" key="1">
    <source>
        <dbReference type="ARBA" id="ARBA00022679"/>
    </source>
</evidence>
<dbReference type="GO" id="GO:0046872">
    <property type="term" value="F:metal ion binding"/>
    <property type="evidence" value="ECO:0007669"/>
    <property type="project" value="UniProtKB-KW"/>
</dbReference>
<evidence type="ECO:0000313" key="5">
    <source>
        <dbReference type="Proteomes" id="UP000298663"/>
    </source>
</evidence>
<evidence type="ECO:0000256" key="2">
    <source>
        <dbReference type="ARBA" id="ARBA00022723"/>
    </source>
</evidence>
<dbReference type="GO" id="GO:0046653">
    <property type="term" value="P:tetrahydrofolate metabolic process"/>
    <property type="evidence" value="ECO:0007669"/>
    <property type="project" value="TreeGrafter"/>
</dbReference>
<dbReference type="Gene3D" id="3.20.20.20">
    <property type="entry name" value="Dihydropteroate synthase-like"/>
    <property type="match status" value="1"/>
</dbReference>
<reference evidence="4 5" key="1">
    <citation type="journal article" date="2015" name="Genome Biol.">
        <title>Comparative genomics of Steinernema reveals deeply conserved gene regulatory networks.</title>
        <authorList>
            <person name="Dillman A.R."/>
            <person name="Macchietto M."/>
            <person name="Porter C.F."/>
            <person name="Rogers A."/>
            <person name="Williams B."/>
            <person name="Antoshechkin I."/>
            <person name="Lee M.M."/>
            <person name="Goodwin Z."/>
            <person name="Lu X."/>
            <person name="Lewis E.E."/>
            <person name="Goodrich-Blair H."/>
            <person name="Stock S.P."/>
            <person name="Adams B.J."/>
            <person name="Sternberg P.W."/>
            <person name="Mortazavi A."/>
        </authorList>
    </citation>
    <scope>NUCLEOTIDE SEQUENCE [LARGE SCALE GENOMIC DNA]</scope>
    <source>
        <strain evidence="4 5">ALL</strain>
    </source>
</reference>
<proteinExistence type="predicted"/>
<evidence type="ECO:0000256" key="3">
    <source>
        <dbReference type="ARBA" id="ARBA00023285"/>
    </source>
</evidence>
<organism evidence="4 5">
    <name type="scientific">Steinernema carpocapsae</name>
    <name type="common">Entomopathogenic nematode</name>
    <dbReference type="NCBI Taxonomy" id="34508"/>
    <lineage>
        <taxon>Eukaryota</taxon>
        <taxon>Metazoa</taxon>
        <taxon>Ecdysozoa</taxon>
        <taxon>Nematoda</taxon>
        <taxon>Chromadorea</taxon>
        <taxon>Rhabditida</taxon>
        <taxon>Tylenchina</taxon>
        <taxon>Panagrolaimomorpha</taxon>
        <taxon>Strongyloidoidea</taxon>
        <taxon>Steinernematidae</taxon>
        <taxon>Steinernema</taxon>
    </lineage>
</organism>
<name>A0A4U8UIC3_STECR</name>
<evidence type="ECO:0000313" key="4">
    <source>
        <dbReference type="EMBL" id="TMS32682.1"/>
    </source>
</evidence>
<keyword evidence="2" id="KW-0479">Metal-binding</keyword>
<dbReference type="AlphaFoldDB" id="A0A4U8UIC3"/>
<gene>
    <name evidence="4" type="ORF">L596_000490</name>
</gene>
<dbReference type="InterPro" id="IPR050554">
    <property type="entry name" value="Met_Synthase/Corrinoid"/>
</dbReference>
<dbReference type="SUPFAM" id="SSF51717">
    <property type="entry name" value="Dihydropteroate synthetase-like"/>
    <property type="match status" value="1"/>
</dbReference>
<keyword evidence="3" id="KW-0170">Cobalt</keyword>
<keyword evidence="5" id="KW-1185">Reference proteome</keyword>
<dbReference type="GO" id="GO:0005829">
    <property type="term" value="C:cytosol"/>
    <property type="evidence" value="ECO:0007669"/>
    <property type="project" value="TreeGrafter"/>
</dbReference>
<protein>
    <submittedName>
        <fullName evidence="4">Uncharacterized protein</fullName>
    </submittedName>
</protein>
<dbReference type="PANTHER" id="PTHR45833:SF1">
    <property type="entry name" value="METHIONINE SYNTHASE"/>
    <property type="match status" value="1"/>
</dbReference>
<keyword evidence="1" id="KW-0808">Transferase</keyword>
<accession>A0A4U8UIC3</accession>
<dbReference type="EMBL" id="AZBU02000001">
    <property type="protein sequence ID" value="TMS32682.1"/>
    <property type="molecule type" value="Genomic_DNA"/>
</dbReference>
<comment type="caution">
    <text evidence="4">The sequence shown here is derived from an EMBL/GenBank/DDBJ whole genome shotgun (WGS) entry which is preliminary data.</text>
</comment>
<sequence length="81" mass="9318">MMLSGLDMLVNEFTNFVNIGERCNVAGSRRFCILIKNEKYGDAPTVARMQVENEVHVIDVNMNYGLLDGRYAISKFLRHFM</sequence>
<reference evidence="4 5" key="2">
    <citation type="journal article" date="2019" name="G3 (Bethesda)">
        <title>Hybrid Assembly of the Genome of the Entomopathogenic Nematode Steinernema carpocapsae Identifies the X-Chromosome.</title>
        <authorList>
            <person name="Serra L."/>
            <person name="Macchietto M."/>
            <person name="Macias-Munoz A."/>
            <person name="McGill C.J."/>
            <person name="Rodriguez I.M."/>
            <person name="Rodriguez B."/>
            <person name="Murad R."/>
            <person name="Mortazavi A."/>
        </authorList>
    </citation>
    <scope>NUCLEOTIDE SEQUENCE [LARGE SCALE GENOMIC DNA]</scope>
    <source>
        <strain evidence="4 5">ALL</strain>
    </source>
</reference>
<dbReference type="GO" id="GO:0008705">
    <property type="term" value="F:methionine synthase activity"/>
    <property type="evidence" value="ECO:0007669"/>
    <property type="project" value="TreeGrafter"/>
</dbReference>
<dbReference type="PANTHER" id="PTHR45833">
    <property type="entry name" value="METHIONINE SYNTHASE"/>
    <property type="match status" value="1"/>
</dbReference>